<evidence type="ECO:0000313" key="3">
    <source>
        <dbReference type="Proteomes" id="UP001417504"/>
    </source>
</evidence>
<comment type="caution">
    <text evidence="2">The sequence shown here is derived from an EMBL/GenBank/DDBJ whole genome shotgun (WGS) entry which is preliminary data.</text>
</comment>
<accession>A0AAP0JT10</accession>
<keyword evidence="1" id="KW-0175">Coiled coil</keyword>
<feature type="coiled-coil region" evidence="1">
    <location>
        <begin position="69"/>
        <end position="96"/>
    </location>
</feature>
<dbReference type="EMBL" id="JBBNAE010000003">
    <property type="protein sequence ID" value="KAK9138465.1"/>
    <property type="molecule type" value="Genomic_DNA"/>
</dbReference>
<keyword evidence="3" id="KW-1185">Reference proteome</keyword>
<protein>
    <submittedName>
        <fullName evidence="2">Uncharacterized protein</fullName>
    </submittedName>
</protein>
<organism evidence="2 3">
    <name type="scientific">Stephania japonica</name>
    <dbReference type="NCBI Taxonomy" id="461633"/>
    <lineage>
        <taxon>Eukaryota</taxon>
        <taxon>Viridiplantae</taxon>
        <taxon>Streptophyta</taxon>
        <taxon>Embryophyta</taxon>
        <taxon>Tracheophyta</taxon>
        <taxon>Spermatophyta</taxon>
        <taxon>Magnoliopsida</taxon>
        <taxon>Ranunculales</taxon>
        <taxon>Menispermaceae</taxon>
        <taxon>Menispermoideae</taxon>
        <taxon>Cissampelideae</taxon>
        <taxon>Stephania</taxon>
    </lineage>
</organism>
<sequence length="184" mass="20778">MQLDQALKIIRDVKLKSKYHLIEKEIAMISRFIKTKAYASVEDLYQHMEQLFVDMIVELLFQLPGIVLKEIVESSLEDKEEKVKEALKLVSKFEQLRNLDALSYLGTTTTTTTSTTTNTATNANVEGEDIATLENNANVSVATDADLKGILNTQNPLEIFVEGDYESRIVVYDATQDDEIIQIE</sequence>
<dbReference type="Proteomes" id="UP001417504">
    <property type="component" value="Unassembled WGS sequence"/>
</dbReference>
<evidence type="ECO:0000313" key="2">
    <source>
        <dbReference type="EMBL" id="KAK9138465.1"/>
    </source>
</evidence>
<gene>
    <name evidence="2" type="ORF">Sjap_009059</name>
</gene>
<reference evidence="2 3" key="1">
    <citation type="submission" date="2024-01" db="EMBL/GenBank/DDBJ databases">
        <title>Genome assemblies of Stephania.</title>
        <authorList>
            <person name="Yang L."/>
        </authorList>
    </citation>
    <scope>NUCLEOTIDE SEQUENCE [LARGE SCALE GENOMIC DNA]</scope>
    <source>
        <strain evidence="2">QJT</strain>
        <tissue evidence="2">Leaf</tissue>
    </source>
</reference>
<proteinExistence type="predicted"/>
<dbReference type="AlphaFoldDB" id="A0AAP0JT10"/>
<evidence type="ECO:0000256" key="1">
    <source>
        <dbReference type="SAM" id="Coils"/>
    </source>
</evidence>
<name>A0AAP0JT10_9MAGN</name>